<evidence type="ECO:0000259" key="10">
    <source>
        <dbReference type="PROSITE" id="PS50893"/>
    </source>
</evidence>
<gene>
    <name evidence="12" type="ORF">Zmor_011543</name>
</gene>
<keyword evidence="7 9" id="KW-1133">Transmembrane helix</keyword>
<dbReference type="AlphaFoldDB" id="A0AA38IN12"/>
<dbReference type="PROSITE" id="PS00211">
    <property type="entry name" value="ABC_TRANSPORTER_1"/>
    <property type="match status" value="2"/>
</dbReference>
<dbReference type="SUPFAM" id="SSF52540">
    <property type="entry name" value="P-loop containing nucleoside triphosphate hydrolases"/>
    <property type="match status" value="2"/>
</dbReference>
<dbReference type="InterPro" id="IPR017871">
    <property type="entry name" value="ABC_transporter-like_CS"/>
</dbReference>
<organism evidence="12 13">
    <name type="scientific">Zophobas morio</name>
    <dbReference type="NCBI Taxonomy" id="2755281"/>
    <lineage>
        <taxon>Eukaryota</taxon>
        <taxon>Metazoa</taxon>
        <taxon>Ecdysozoa</taxon>
        <taxon>Arthropoda</taxon>
        <taxon>Hexapoda</taxon>
        <taxon>Insecta</taxon>
        <taxon>Pterygota</taxon>
        <taxon>Neoptera</taxon>
        <taxon>Endopterygota</taxon>
        <taxon>Coleoptera</taxon>
        <taxon>Polyphaga</taxon>
        <taxon>Cucujiformia</taxon>
        <taxon>Tenebrionidae</taxon>
        <taxon>Zophobas</taxon>
    </lineage>
</organism>
<dbReference type="InterPro" id="IPR044726">
    <property type="entry name" value="ABCC_6TM_D2"/>
</dbReference>
<feature type="transmembrane region" description="Helical" evidence="9">
    <location>
        <begin position="829"/>
        <end position="848"/>
    </location>
</feature>
<accession>A0AA38IN12</accession>
<reference evidence="12" key="1">
    <citation type="journal article" date="2023" name="G3 (Bethesda)">
        <title>Whole genome assemblies of Zophobas morio and Tenebrio molitor.</title>
        <authorList>
            <person name="Kaur S."/>
            <person name="Stinson S.A."/>
            <person name="diCenzo G.C."/>
        </authorList>
    </citation>
    <scope>NUCLEOTIDE SEQUENCE</scope>
    <source>
        <strain evidence="12">QUZm001</strain>
    </source>
</reference>
<dbReference type="FunFam" id="3.40.50.300:FF:000163">
    <property type="entry name" value="Multidrug resistance-associated protein member 4"/>
    <property type="match status" value="1"/>
</dbReference>
<keyword evidence="3 9" id="KW-0812">Transmembrane</keyword>
<name>A0AA38IN12_9CUCU</name>
<keyword evidence="4" id="KW-0677">Repeat</keyword>
<evidence type="ECO:0000256" key="6">
    <source>
        <dbReference type="ARBA" id="ARBA00022840"/>
    </source>
</evidence>
<dbReference type="InterPro" id="IPR003439">
    <property type="entry name" value="ABC_transporter-like_ATP-bd"/>
</dbReference>
<evidence type="ECO:0000259" key="11">
    <source>
        <dbReference type="PROSITE" id="PS50929"/>
    </source>
</evidence>
<dbReference type="PANTHER" id="PTHR24223:SF448">
    <property type="entry name" value="FI20146P1-RELATED"/>
    <property type="match status" value="1"/>
</dbReference>
<dbReference type="GO" id="GO:0140359">
    <property type="term" value="F:ABC-type transporter activity"/>
    <property type="evidence" value="ECO:0007669"/>
    <property type="project" value="InterPro"/>
</dbReference>
<evidence type="ECO:0008006" key="14">
    <source>
        <dbReference type="Google" id="ProtNLM"/>
    </source>
</evidence>
<feature type="transmembrane region" description="Helical" evidence="9">
    <location>
        <begin position="229"/>
        <end position="255"/>
    </location>
</feature>
<dbReference type="PROSITE" id="PS50929">
    <property type="entry name" value="ABC_TM1F"/>
    <property type="match status" value="2"/>
</dbReference>
<feature type="domain" description="ABC transporter" evidence="10">
    <location>
        <begin position="1006"/>
        <end position="1239"/>
    </location>
</feature>
<feature type="domain" description="ABC transmembrane type-1" evidence="11">
    <location>
        <begin position="684"/>
        <end position="971"/>
    </location>
</feature>
<dbReference type="SMART" id="SM00382">
    <property type="entry name" value="AAA"/>
    <property type="match status" value="2"/>
</dbReference>
<protein>
    <recommendedName>
        <fullName evidence="14">Multidrug resistance-associated protein lethal(2)03659</fullName>
    </recommendedName>
</protein>
<dbReference type="Pfam" id="PF00664">
    <property type="entry name" value="ABC_membrane"/>
    <property type="match status" value="2"/>
</dbReference>
<dbReference type="GO" id="GO:0016020">
    <property type="term" value="C:membrane"/>
    <property type="evidence" value="ECO:0007669"/>
    <property type="project" value="UniProtKB-SubCell"/>
</dbReference>
<dbReference type="FunFam" id="3.40.50.300:FF:000973">
    <property type="entry name" value="Multidrug resistance-associated protein 4"/>
    <property type="match status" value="1"/>
</dbReference>
<dbReference type="GO" id="GO:0005524">
    <property type="term" value="F:ATP binding"/>
    <property type="evidence" value="ECO:0007669"/>
    <property type="project" value="UniProtKB-KW"/>
</dbReference>
<dbReference type="PROSITE" id="PS50893">
    <property type="entry name" value="ABC_TRANSPORTER_2"/>
    <property type="match status" value="2"/>
</dbReference>
<dbReference type="InterPro" id="IPR050173">
    <property type="entry name" value="ABC_transporter_C-like"/>
</dbReference>
<evidence type="ECO:0000256" key="2">
    <source>
        <dbReference type="ARBA" id="ARBA00022448"/>
    </source>
</evidence>
<sequence length="1239" mass="141071">MEDKEKVDIKIEKFIKHPRQKYGFVSHLFFCWQLPLIVKSWKHKSFRLKFYSTLQEYESKQLGDKLEKLWEQEESFQKKPSLTRALLKLFGGSFVCYGILLFPTELSFLVLQSFSLKKVLDFYTPNQTTIDVREAYIYASVMTIVPLCRVAVFHWTLMELGILGMKVRIACSSLIYRKALKLRQSALDKITIGHLLNLLSIDVNTFDIGLVFMHWLWLAPLNLVVGGLYIYFMFGPSGIVGTAAITIFVIIQVLITKKFSTARSEAAKRTDYRIQLMNDVVRSMHAVKIYTWEQPFRELVESARNSEMAKISTANYARLTKWIINYYKAKISIYFSVLAAVLSNQLLTSQYFFSLNHIYEIFKINAVFLFENCTNSLAEIRISIQRIQEYLLYEHRTVTSVCILKSRQIFHHYQKGINFANVSVKWNPSSKVVLHNVNFNASLDELVVVIGAAGSGKSALLHAILQEVEITKGNVDVSGTLSYASQEPWIFSASIKQNILFGKDLDSKKYMKVIKVCGLEHDLQLFSHGDQTLVGERGVMLSGGQKARISLARAVYREADIYLLDDPLSAVDVNVAEQIFKECICEYLKKKCVVLVTHRLQFVRNVDKVYVADSGSVTEYKNNLSENLVKYLSESKIENQNESTVLWGSHELQSEVEEDEGLERIRRNIYIAYARAAGGCSFTFFTLLLLFMTQAISNSIDYFMSFWINLEQESITLDPHLTQFFNTYHCLYIYACLLVFLVIIGHCASLLFCKYCSKVSKNLHNDMLLKILYAPISFFNKHASGRILNRFTTDTKTIDEIIPYNLVVATICIFMITGIVLLITYSNYLMIVPTVILIIIIYLCSKVFQPANQNMKRSEGITRSFLFSHLSSSIQGLPTIRALGTQEKIIEEFDHHQNVHSTAFYLSRGLFSAFGFWIDIICVVFNALVIFTFFFLDFVPSIGNVGLAISLSSSLIELVQFTMKNWSQLEGNMVSVERVLEYTKLDPEPNESNNGLPENWPNFGNVSFSSVSLKYLPDAPFVLKNVTFTIQAGEKVGIIGRTGAGKTSLSSILLRLFPFDGTVSIDGVNTKSMTLNTLRSKVSIIPQEPFLFLGTLRKNIDPFNEYRDDQIWKCLEETGLKEMVSKLEKGLDSVVSETGSNFSVGEKQLLCLVRVMLRNNKIVVLDEATANVDLKTDELIQASIKKKFGDCTVLTIAHRLNTVRDCDKILVMEDGTVVEFGRPQELLQNADGFYYKFFN</sequence>
<dbReference type="Proteomes" id="UP001168821">
    <property type="component" value="Unassembled WGS sequence"/>
</dbReference>
<dbReference type="Pfam" id="PF00005">
    <property type="entry name" value="ABC_tran"/>
    <property type="match status" value="2"/>
</dbReference>
<dbReference type="Gene3D" id="3.40.50.300">
    <property type="entry name" value="P-loop containing nucleotide triphosphate hydrolases"/>
    <property type="match status" value="2"/>
</dbReference>
<keyword evidence="8 9" id="KW-0472">Membrane</keyword>
<dbReference type="InterPro" id="IPR011527">
    <property type="entry name" value="ABC1_TM_dom"/>
</dbReference>
<comment type="caution">
    <text evidence="12">The sequence shown here is derived from an EMBL/GenBank/DDBJ whole genome shotgun (WGS) entry which is preliminary data.</text>
</comment>
<dbReference type="CDD" id="cd03244">
    <property type="entry name" value="ABCC_MRP_domain2"/>
    <property type="match status" value="1"/>
</dbReference>
<feature type="transmembrane region" description="Helical" evidence="9">
    <location>
        <begin position="731"/>
        <end position="753"/>
    </location>
</feature>
<feature type="domain" description="ABC transmembrane type-1" evidence="11">
    <location>
        <begin position="108"/>
        <end position="308"/>
    </location>
</feature>
<evidence type="ECO:0000256" key="7">
    <source>
        <dbReference type="ARBA" id="ARBA00022989"/>
    </source>
</evidence>
<comment type="subcellular location">
    <subcellularLocation>
        <location evidence="1">Membrane</location>
        <topology evidence="1">Multi-pass membrane protein</topology>
    </subcellularLocation>
</comment>
<dbReference type="EMBL" id="JALNTZ010000003">
    <property type="protein sequence ID" value="KAJ3659880.1"/>
    <property type="molecule type" value="Genomic_DNA"/>
</dbReference>
<proteinExistence type="predicted"/>
<evidence type="ECO:0000256" key="9">
    <source>
        <dbReference type="SAM" id="Phobius"/>
    </source>
</evidence>
<keyword evidence="5" id="KW-0547">Nucleotide-binding</keyword>
<dbReference type="Gene3D" id="1.20.1560.10">
    <property type="entry name" value="ABC transporter type 1, transmembrane domain"/>
    <property type="match status" value="2"/>
</dbReference>
<dbReference type="SUPFAM" id="SSF90123">
    <property type="entry name" value="ABC transporter transmembrane region"/>
    <property type="match status" value="2"/>
</dbReference>
<evidence type="ECO:0000256" key="3">
    <source>
        <dbReference type="ARBA" id="ARBA00022692"/>
    </source>
</evidence>
<dbReference type="InterPro" id="IPR036640">
    <property type="entry name" value="ABC1_TM_sf"/>
</dbReference>
<feature type="transmembrane region" description="Helical" evidence="9">
    <location>
        <begin position="196"/>
        <end position="217"/>
    </location>
</feature>
<keyword evidence="6" id="KW-0067">ATP-binding</keyword>
<evidence type="ECO:0000256" key="8">
    <source>
        <dbReference type="ARBA" id="ARBA00023136"/>
    </source>
</evidence>
<feature type="transmembrane region" description="Helical" evidence="9">
    <location>
        <begin position="135"/>
        <end position="154"/>
    </location>
</feature>
<feature type="transmembrane region" description="Helical" evidence="9">
    <location>
        <begin position="89"/>
        <end position="114"/>
    </location>
</feature>
<keyword evidence="13" id="KW-1185">Reference proteome</keyword>
<dbReference type="PANTHER" id="PTHR24223">
    <property type="entry name" value="ATP-BINDING CASSETTE SUB-FAMILY C"/>
    <property type="match status" value="1"/>
</dbReference>
<evidence type="ECO:0000256" key="5">
    <source>
        <dbReference type="ARBA" id="ARBA00022741"/>
    </source>
</evidence>
<evidence type="ECO:0000313" key="12">
    <source>
        <dbReference type="EMBL" id="KAJ3659880.1"/>
    </source>
</evidence>
<feature type="transmembrane region" description="Helical" evidence="9">
    <location>
        <begin position="804"/>
        <end position="823"/>
    </location>
</feature>
<evidence type="ECO:0000256" key="4">
    <source>
        <dbReference type="ARBA" id="ARBA00022737"/>
    </source>
</evidence>
<keyword evidence="2" id="KW-0813">Transport</keyword>
<dbReference type="FunFam" id="1.20.1560.10:FF:000026">
    <property type="entry name" value="Multidrug resistance-associated protein lethal(2)03659"/>
    <property type="match status" value="1"/>
</dbReference>
<feature type="domain" description="ABC transporter" evidence="10">
    <location>
        <begin position="417"/>
        <end position="639"/>
    </location>
</feature>
<feature type="transmembrane region" description="Helical" evidence="9">
    <location>
        <begin position="672"/>
        <end position="696"/>
    </location>
</feature>
<dbReference type="CDD" id="cd18580">
    <property type="entry name" value="ABC_6TM_ABCC_D2"/>
    <property type="match status" value="1"/>
</dbReference>
<feature type="transmembrane region" description="Helical" evidence="9">
    <location>
        <begin position="914"/>
        <end position="936"/>
    </location>
</feature>
<evidence type="ECO:0000256" key="1">
    <source>
        <dbReference type="ARBA" id="ARBA00004141"/>
    </source>
</evidence>
<dbReference type="InterPro" id="IPR027417">
    <property type="entry name" value="P-loop_NTPase"/>
</dbReference>
<dbReference type="FunFam" id="1.20.1560.10:FF:000014">
    <property type="entry name" value="Multidrug resistance-associated protein member 4"/>
    <property type="match status" value="1"/>
</dbReference>
<dbReference type="CDD" id="cd03250">
    <property type="entry name" value="ABCC_MRP_domain1"/>
    <property type="match status" value="1"/>
</dbReference>
<dbReference type="InterPro" id="IPR003593">
    <property type="entry name" value="AAA+_ATPase"/>
</dbReference>
<evidence type="ECO:0000313" key="13">
    <source>
        <dbReference type="Proteomes" id="UP001168821"/>
    </source>
</evidence>
<dbReference type="GO" id="GO:0016887">
    <property type="term" value="F:ATP hydrolysis activity"/>
    <property type="evidence" value="ECO:0007669"/>
    <property type="project" value="InterPro"/>
</dbReference>